<dbReference type="PANTHER" id="PTHR42916">
    <property type="entry name" value="2-SUCCINYL-5-ENOLPYRUVYL-6-HYDROXY-3-CYCLOHEXENE-1-CARBOXYLATE SYNTHASE"/>
    <property type="match status" value="1"/>
</dbReference>
<organism evidence="7 8">
    <name type="scientific">Diplocloster modestus</name>
    <dbReference type="NCBI Taxonomy" id="2850322"/>
    <lineage>
        <taxon>Bacteria</taxon>
        <taxon>Bacillati</taxon>
        <taxon>Bacillota</taxon>
        <taxon>Clostridia</taxon>
        <taxon>Lachnospirales</taxon>
        <taxon>Lachnospiraceae</taxon>
        <taxon>Diplocloster</taxon>
    </lineage>
</organism>
<keyword evidence="2" id="KW-0479">Metal-binding</keyword>
<dbReference type="InterPro" id="IPR004433">
    <property type="entry name" value="MenaQ_synth_MenD"/>
</dbReference>
<comment type="caution">
    <text evidence="7">The sequence shown here is derived from an EMBL/GenBank/DDBJ whole genome shotgun (WGS) entry which is preliminary data.</text>
</comment>
<protein>
    <submittedName>
        <fullName evidence="7">2-succinyl-5-enolpyruvyl-6-hydroxy-3-cyclohexene-1-carboxylic-acid synthase</fullName>
        <ecNumber evidence="7">2.2.1.9</ecNumber>
    </submittedName>
</protein>
<dbReference type="PIRSF" id="PIRSF004983">
    <property type="entry name" value="MenD"/>
    <property type="match status" value="1"/>
</dbReference>
<keyword evidence="1 7" id="KW-0808">Transferase</keyword>
<evidence type="ECO:0000256" key="2">
    <source>
        <dbReference type="ARBA" id="ARBA00022723"/>
    </source>
</evidence>
<feature type="domain" description="Thiamine pyrophosphate enzyme N-terminal TPP-binding" evidence="6">
    <location>
        <begin position="8"/>
        <end position="122"/>
    </location>
</feature>
<evidence type="ECO:0000256" key="3">
    <source>
        <dbReference type="ARBA" id="ARBA00022842"/>
    </source>
</evidence>
<dbReference type="NCBIfam" id="TIGR00173">
    <property type="entry name" value="menD"/>
    <property type="match status" value="1"/>
</dbReference>
<dbReference type="InterPro" id="IPR029061">
    <property type="entry name" value="THDP-binding"/>
</dbReference>
<dbReference type="EC" id="2.2.1.9" evidence="7"/>
<evidence type="ECO:0000259" key="6">
    <source>
        <dbReference type="Pfam" id="PF02776"/>
    </source>
</evidence>
<dbReference type="RefSeq" id="WP_238726307.1">
    <property type="nucleotide sequence ID" value="NZ_JAHQCX010000002.1"/>
</dbReference>
<evidence type="ECO:0000256" key="5">
    <source>
        <dbReference type="ARBA" id="ARBA00023211"/>
    </source>
</evidence>
<evidence type="ECO:0000313" key="8">
    <source>
        <dbReference type="Proteomes" id="UP001314681"/>
    </source>
</evidence>
<dbReference type="EMBL" id="JAHQCX010000002">
    <property type="protein sequence ID" value="MBU9725196.1"/>
    <property type="molecule type" value="Genomic_DNA"/>
</dbReference>
<sequence length="586" mass="66293">MYSNIKNVQILVALLKKHGIRHLVLSPGARNIPIVHSVENDNFFQCYSVVDERSAAFFAIGISLETNEPVAVSCTSSTASCNYLSGLTEAYYRHIPIVAITADRDPYYIDQMESLLIKQQNMYQDIMKKSVQLPIVNNAEDFWYCERLVNEALLELDHHGKGPVHINIPTVGNHYLYDCKVLPEVRKMERLIQGTQNTAWMEKSRVINAKSRILIFWGENIHASSECEASLAAFAKCHNCVIIKEHMGNISLDKSLNPALIINAMSVEEFDQYGPDLIISTGGDVVSGTKAILTNWKGKCEHWLIDESGKVTDIFRKLTTIFECSPKYFFDYFSKDSGQKPDDNSYSNLWTRALGDACLPEVPFSNAFAIKSLMEKVPANSNLHLSILNSVRLAQYFQLDPDVKVFSNLGAFGIDGCMSTFLGQASISKNLNFLIIGDLSFFYDMNSIWIKHIKSNVRILLLNNYGAAEFHFGYGKEILPEINDYTAAEHFRSAKQWVEDNQFTYLSAHNINDIHNCLDAFCKPDAARPMILEVFTDKESDGRTAHILADYNKQENLKDISKKMIKSVIGKQNVEKIKNIIRKKTD</sequence>
<dbReference type="Pfam" id="PF02776">
    <property type="entry name" value="TPP_enzyme_N"/>
    <property type="match status" value="1"/>
</dbReference>
<dbReference type="InterPro" id="IPR012001">
    <property type="entry name" value="Thiamin_PyroP_enz_TPP-bd_dom"/>
</dbReference>
<keyword evidence="8" id="KW-1185">Reference proteome</keyword>
<name>A0ABS6K3U3_9FIRM</name>
<evidence type="ECO:0000256" key="1">
    <source>
        <dbReference type="ARBA" id="ARBA00022679"/>
    </source>
</evidence>
<dbReference type="Gene3D" id="3.40.50.970">
    <property type="match status" value="2"/>
</dbReference>
<keyword evidence="4" id="KW-0786">Thiamine pyrophosphate</keyword>
<dbReference type="GO" id="GO:0070204">
    <property type="term" value="F:2-succinyl-5-enolpyruvyl-6-hydroxy-3-cyclohexene-1-carboxylic-acid synthase activity"/>
    <property type="evidence" value="ECO:0007669"/>
    <property type="project" value="UniProtKB-EC"/>
</dbReference>
<reference evidence="7 8" key="1">
    <citation type="submission" date="2021-06" db="EMBL/GenBank/DDBJ databases">
        <title>Description of novel taxa of the family Lachnospiraceae.</title>
        <authorList>
            <person name="Chaplin A.V."/>
            <person name="Sokolova S.R."/>
            <person name="Pikina A.P."/>
            <person name="Korzhanova M."/>
            <person name="Belova V."/>
            <person name="Korostin D."/>
            <person name="Efimov B.A."/>
        </authorList>
    </citation>
    <scope>NUCLEOTIDE SEQUENCE [LARGE SCALE GENOMIC DNA]</scope>
    <source>
        <strain evidence="7 8">ASD4241</strain>
    </source>
</reference>
<keyword evidence="3" id="KW-0460">Magnesium</keyword>
<dbReference type="CDD" id="cd07037">
    <property type="entry name" value="TPP_PYR_MenD"/>
    <property type="match status" value="1"/>
</dbReference>
<evidence type="ECO:0000313" key="7">
    <source>
        <dbReference type="EMBL" id="MBU9725196.1"/>
    </source>
</evidence>
<gene>
    <name evidence="7" type="primary">menD</name>
    <name evidence="7" type="ORF">KTH90_04125</name>
</gene>
<dbReference type="SUPFAM" id="SSF52518">
    <property type="entry name" value="Thiamin diphosphate-binding fold (THDP-binding)"/>
    <property type="match status" value="2"/>
</dbReference>
<accession>A0ABS6K3U3</accession>
<dbReference type="Proteomes" id="UP001314681">
    <property type="component" value="Unassembled WGS sequence"/>
</dbReference>
<evidence type="ECO:0000256" key="4">
    <source>
        <dbReference type="ARBA" id="ARBA00023052"/>
    </source>
</evidence>
<dbReference type="Gene3D" id="3.40.50.1220">
    <property type="entry name" value="TPP-binding domain"/>
    <property type="match status" value="1"/>
</dbReference>
<dbReference type="PANTHER" id="PTHR42916:SF1">
    <property type="entry name" value="PROTEIN PHYLLO, CHLOROPLASTIC"/>
    <property type="match status" value="1"/>
</dbReference>
<proteinExistence type="predicted"/>
<keyword evidence="5" id="KW-0464">Manganese</keyword>